<evidence type="ECO:0008006" key="3">
    <source>
        <dbReference type="Google" id="ProtNLM"/>
    </source>
</evidence>
<accession>A0A8K0DDH3</accession>
<evidence type="ECO:0000313" key="2">
    <source>
        <dbReference type="Proteomes" id="UP000801492"/>
    </source>
</evidence>
<gene>
    <name evidence="1" type="ORF">ILUMI_05144</name>
</gene>
<dbReference type="OrthoDB" id="6773620at2759"/>
<dbReference type="Proteomes" id="UP000801492">
    <property type="component" value="Unassembled WGS sequence"/>
</dbReference>
<proteinExistence type="predicted"/>
<organism evidence="1 2">
    <name type="scientific">Ignelater luminosus</name>
    <name type="common">Cucubano</name>
    <name type="synonym">Pyrophorus luminosus</name>
    <dbReference type="NCBI Taxonomy" id="2038154"/>
    <lineage>
        <taxon>Eukaryota</taxon>
        <taxon>Metazoa</taxon>
        <taxon>Ecdysozoa</taxon>
        <taxon>Arthropoda</taxon>
        <taxon>Hexapoda</taxon>
        <taxon>Insecta</taxon>
        <taxon>Pterygota</taxon>
        <taxon>Neoptera</taxon>
        <taxon>Endopterygota</taxon>
        <taxon>Coleoptera</taxon>
        <taxon>Polyphaga</taxon>
        <taxon>Elateriformia</taxon>
        <taxon>Elateroidea</taxon>
        <taxon>Elateridae</taxon>
        <taxon>Agrypninae</taxon>
        <taxon>Pyrophorini</taxon>
        <taxon>Ignelater</taxon>
    </lineage>
</organism>
<keyword evidence="2" id="KW-1185">Reference proteome</keyword>
<sequence>MVYTLPKKVEIIFIYGAENRIALSSATVFNARHHGQNVSHKYVCELISKFDETGSVAITKRAEPRILDDDLGQFASTVMEICPEPLRKVHKLHTFFLYKMQIVQKLTKNDYDR</sequence>
<protein>
    <recommendedName>
        <fullName evidence="3">DUF4817 domain-containing protein</fullName>
    </recommendedName>
</protein>
<name>A0A8K0DDH3_IGNLU</name>
<reference evidence="1" key="1">
    <citation type="submission" date="2019-08" db="EMBL/GenBank/DDBJ databases">
        <title>The genome of the North American firefly Photinus pyralis.</title>
        <authorList>
            <consortium name="Photinus pyralis genome working group"/>
            <person name="Fallon T.R."/>
            <person name="Sander Lower S.E."/>
            <person name="Weng J.-K."/>
        </authorList>
    </citation>
    <scope>NUCLEOTIDE SEQUENCE</scope>
    <source>
        <strain evidence="1">TRF0915ILg1</strain>
        <tissue evidence="1">Whole body</tissue>
    </source>
</reference>
<evidence type="ECO:0000313" key="1">
    <source>
        <dbReference type="EMBL" id="KAF2901042.1"/>
    </source>
</evidence>
<dbReference type="EMBL" id="VTPC01001893">
    <property type="protein sequence ID" value="KAF2901042.1"/>
    <property type="molecule type" value="Genomic_DNA"/>
</dbReference>
<comment type="caution">
    <text evidence="1">The sequence shown here is derived from an EMBL/GenBank/DDBJ whole genome shotgun (WGS) entry which is preliminary data.</text>
</comment>
<dbReference type="AlphaFoldDB" id="A0A8K0DDH3"/>